<evidence type="ECO:0000256" key="5">
    <source>
        <dbReference type="PIRSR" id="PIRSR001365-2"/>
    </source>
</evidence>
<dbReference type="GO" id="GO:0005829">
    <property type="term" value="C:cytosol"/>
    <property type="evidence" value="ECO:0007669"/>
    <property type="project" value="TreeGrafter"/>
</dbReference>
<evidence type="ECO:0000256" key="1">
    <source>
        <dbReference type="ARBA" id="ARBA00007592"/>
    </source>
</evidence>
<dbReference type="SMART" id="SM01130">
    <property type="entry name" value="DHDPS"/>
    <property type="match status" value="1"/>
</dbReference>
<dbReference type="PANTHER" id="PTHR12128:SF66">
    <property type="entry name" value="4-HYDROXY-2-OXOGLUTARATE ALDOLASE, MITOCHONDRIAL"/>
    <property type="match status" value="1"/>
</dbReference>
<name>A0A3D9L849_9MICC</name>
<sequence length="305" mass="32213">MPNRNPTMFTGLSAFPLTPLRHDELDEPAFIGLVERLVAAGVDSITALGSTGSYAYLDRDERARVARSAVAHAGDVPVFVGIGATRTSQVLAHAEAAQEAGAAALLLAPVSYQPLTEDDVFELFRTVTSHSSVPVIAYDNPGTTRFTFTTELYARIAALEGIASIKIPGVPSDPEAARAHVQQIRAALPPGVTIGVSGDAHAAEGLLAGCDAWYSVIAGTLPEAALRIVRTVRQGSPDQARAESQRLAPLWELFARHGGSIRVMAAVAEELGLAQESSLPLPLLGLTEDQRAEVARVIRGLDVEQ</sequence>
<evidence type="ECO:0000313" key="6">
    <source>
        <dbReference type="EMBL" id="REE02485.1"/>
    </source>
</evidence>
<dbReference type="InterPro" id="IPR002220">
    <property type="entry name" value="DapA-like"/>
</dbReference>
<reference evidence="6 7" key="1">
    <citation type="submission" date="2018-07" db="EMBL/GenBank/DDBJ databases">
        <title>Sequencing the genomes of 1000 actinobacteria strains.</title>
        <authorList>
            <person name="Klenk H.-P."/>
        </authorList>
    </citation>
    <scope>NUCLEOTIDE SEQUENCE [LARGE SCALE GENOMIC DNA]</scope>
    <source>
        <strain evidence="6 7">DSM 14442</strain>
    </source>
</reference>
<feature type="binding site" evidence="5">
    <location>
        <position position="51"/>
    </location>
    <ligand>
        <name>pyruvate</name>
        <dbReference type="ChEBI" id="CHEBI:15361"/>
    </ligand>
</feature>
<evidence type="ECO:0000313" key="7">
    <source>
        <dbReference type="Proteomes" id="UP000256727"/>
    </source>
</evidence>
<comment type="caution">
    <text evidence="6">The sequence shown here is derived from an EMBL/GenBank/DDBJ whole genome shotgun (WGS) entry which is preliminary data.</text>
</comment>
<dbReference type="Pfam" id="PF00701">
    <property type="entry name" value="DHDPS"/>
    <property type="match status" value="1"/>
</dbReference>
<feature type="active site" description="Proton donor/acceptor" evidence="4">
    <location>
        <position position="138"/>
    </location>
</feature>
<dbReference type="PIRSF" id="PIRSF001365">
    <property type="entry name" value="DHDPS"/>
    <property type="match status" value="1"/>
</dbReference>
<dbReference type="Proteomes" id="UP000256727">
    <property type="component" value="Unassembled WGS sequence"/>
</dbReference>
<proteinExistence type="inferred from homology"/>
<feature type="active site" description="Schiff-base intermediate with substrate" evidence="4">
    <location>
        <position position="166"/>
    </location>
</feature>
<accession>A0A3D9L849</accession>
<evidence type="ECO:0000256" key="3">
    <source>
        <dbReference type="PIRNR" id="PIRNR001365"/>
    </source>
</evidence>
<dbReference type="EMBL" id="QREH01000001">
    <property type="protein sequence ID" value="REE02485.1"/>
    <property type="molecule type" value="Genomic_DNA"/>
</dbReference>
<evidence type="ECO:0000256" key="4">
    <source>
        <dbReference type="PIRSR" id="PIRSR001365-1"/>
    </source>
</evidence>
<dbReference type="AlphaFoldDB" id="A0A3D9L849"/>
<evidence type="ECO:0000256" key="2">
    <source>
        <dbReference type="ARBA" id="ARBA00023239"/>
    </source>
</evidence>
<dbReference type="Gene3D" id="3.20.20.70">
    <property type="entry name" value="Aldolase class I"/>
    <property type="match status" value="1"/>
</dbReference>
<dbReference type="InterPro" id="IPR013785">
    <property type="entry name" value="Aldolase_TIM"/>
</dbReference>
<comment type="similarity">
    <text evidence="1 3">Belongs to the DapA family.</text>
</comment>
<dbReference type="PANTHER" id="PTHR12128">
    <property type="entry name" value="DIHYDRODIPICOLINATE SYNTHASE"/>
    <property type="match status" value="1"/>
</dbReference>
<protein>
    <submittedName>
        <fullName evidence="6">4-hydroxy-tetrahydrodipicolinate synthase</fullName>
    </submittedName>
</protein>
<dbReference type="PRINTS" id="PR00146">
    <property type="entry name" value="DHPICSNTHASE"/>
</dbReference>
<organism evidence="6 7">
    <name type="scientific">Citricoccus muralis</name>
    <dbReference type="NCBI Taxonomy" id="169134"/>
    <lineage>
        <taxon>Bacteria</taxon>
        <taxon>Bacillati</taxon>
        <taxon>Actinomycetota</taxon>
        <taxon>Actinomycetes</taxon>
        <taxon>Micrococcales</taxon>
        <taxon>Micrococcaceae</taxon>
        <taxon>Citricoccus</taxon>
    </lineage>
</organism>
<dbReference type="CDD" id="cd00408">
    <property type="entry name" value="DHDPS-like"/>
    <property type="match status" value="1"/>
</dbReference>
<keyword evidence="7" id="KW-1185">Reference proteome</keyword>
<dbReference type="GO" id="GO:0008840">
    <property type="term" value="F:4-hydroxy-tetrahydrodipicolinate synthase activity"/>
    <property type="evidence" value="ECO:0007669"/>
    <property type="project" value="TreeGrafter"/>
</dbReference>
<keyword evidence="2 3" id="KW-0456">Lyase</keyword>
<gene>
    <name evidence="6" type="ORF">C8E99_0255</name>
</gene>
<dbReference type="SUPFAM" id="SSF51569">
    <property type="entry name" value="Aldolase"/>
    <property type="match status" value="1"/>
</dbReference>